<feature type="transmembrane region" description="Helical" evidence="1">
    <location>
        <begin position="334"/>
        <end position="353"/>
    </location>
</feature>
<evidence type="ECO:0000313" key="3">
    <source>
        <dbReference type="Proteomes" id="UP000076643"/>
    </source>
</evidence>
<feature type="transmembrane region" description="Helical" evidence="1">
    <location>
        <begin position="269"/>
        <end position="288"/>
    </location>
</feature>
<dbReference type="AlphaFoldDB" id="A0A166XL63"/>
<dbReference type="EMBL" id="AUYB01000095">
    <property type="protein sequence ID" value="KZN40503.1"/>
    <property type="molecule type" value="Genomic_DNA"/>
</dbReference>
<reference evidence="2 3" key="1">
    <citation type="submission" date="2013-07" db="EMBL/GenBank/DDBJ databases">
        <title>Comparative Genomic and Metabolomic Analysis of Twelve Strains of Pseudoalteromonas luteoviolacea.</title>
        <authorList>
            <person name="Vynne N.G."/>
            <person name="Mansson M."/>
            <person name="Gram L."/>
        </authorList>
    </citation>
    <scope>NUCLEOTIDE SEQUENCE [LARGE SCALE GENOMIC DNA]</scope>
    <source>
        <strain evidence="2 3">DSM 6061</strain>
    </source>
</reference>
<dbReference type="PATRIC" id="fig|1365250.3.peg.1638"/>
<feature type="transmembrane region" description="Helical" evidence="1">
    <location>
        <begin position="237"/>
        <end position="257"/>
    </location>
</feature>
<organism evidence="2 3">
    <name type="scientific">Pseudoalteromonas luteoviolacea DSM 6061</name>
    <dbReference type="NCBI Taxonomy" id="1365250"/>
    <lineage>
        <taxon>Bacteria</taxon>
        <taxon>Pseudomonadati</taxon>
        <taxon>Pseudomonadota</taxon>
        <taxon>Gammaproteobacteria</taxon>
        <taxon>Alteromonadales</taxon>
        <taxon>Pseudoalteromonadaceae</taxon>
        <taxon>Pseudoalteromonas</taxon>
    </lineage>
</organism>
<gene>
    <name evidence="2" type="ORF">N475_12040</name>
</gene>
<evidence type="ECO:0000256" key="1">
    <source>
        <dbReference type="SAM" id="Phobius"/>
    </source>
</evidence>
<comment type="caution">
    <text evidence="2">The sequence shown here is derived from an EMBL/GenBank/DDBJ whole genome shotgun (WGS) entry which is preliminary data.</text>
</comment>
<feature type="transmembrane region" description="Helical" evidence="1">
    <location>
        <begin position="12"/>
        <end position="32"/>
    </location>
</feature>
<feature type="transmembrane region" description="Helical" evidence="1">
    <location>
        <begin position="93"/>
        <end position="113"/>
    </location>
</feature>
<keyword evidence="3" id="KW-1185">Reference proteome</keyword>
<evidence type="ECO:0008006" key="4">
    <source>
        <dbReference type="Google" id="ProtNLM"/>
    </source>
</evidence>
<feature type="transmembrane region" description="Helical" evidence="1">
    <location>
        <begin position="308"/>
        <end position="327"/>
    </location>
</feature>
<feature type="transmembrane region" description="Helical" evidence="1">
    <location>
        <begin position="193"/>
        <end position="225"/>
    </location>
</feature>
<sequence>MRSTFSKRTFLLFFIIVVPLFLNLNISGGLRFDASPFNFLGMPSLPLMLILFSGLAVLNILNFRFKTSELVFIFLVLFTLFLSFTVNQNMRSVLLAFGMVLPLFFMQLFVSLLKIAKVDFENVDFVSHFYTAISAMILIKFTTDVAFFGTVYSEYFVFSNIVIYNSFDYFPAVYILAIVLSVNNLYEKKLEKLSVLVIGVSLICSVMSYSRLFAVLAVVAVPTYIVIRSLQLRSGQIALVTSMFSIAVTIGVALLALNTTDQSLITRFSHWYSFFSSFEALDVIFPFWNAYRIEMSWGTFHNELLEIYSYYGFIFFMYLYILSNVFTSSGEYRYTLVTLLFFFLIGGLIQLNLTNPYVALIISALCSSIKCNEIGRESRVEATE</sequence>
<keyword evidence="1" id="KW-1133">Transmembrane helix</keyword>
<keyword evidence="1" id="KW-0812">Transmembrane</keyword>
<feature type="transmembrane region" description="Helical" evidence="1">
    <location>
        <begin position="169"/>
        <end position="186"/>
    </location>
</feature>
<keyword evidence="1" id="KW-0472">Membrane</keyword>
<protein>
    <recommendedName>
        <fullName evidence="4">O-antigen polymerase</fullName>
    </recommendedName>
</protein>
<dbReference type="Proteomes" id="UP000076643">
    <property type="component" value="Unassembled WGS sequence"/>
</dbReference>
<name>A0A166XL63_9GAMM</name>
<proteinExistence type="predicted"/>
<feature type="transmembrane region" description="Helical" evidence="1">
    <location>
        <begin position="125"/>
        <end position="149"/>
    </location>
</feature>
<accession>A0A166XL63</accession>
<evidence type="ECO:0000313" key="2">
    <source>
        <dbReference type="EMBL" id="KZN40503.1"/>
    </source>
</evidence>
<feature type="transmembrane region" description="Helical" evidence="1">
    <location>
        <begin position="70"/>
        <end position="87"/>
    </location>
</feature>
<feature type="transmembrane region" description="Helical" evidence="1">
    <location>
        <begin position="44"/>
        <end position="63"/>
    </location>
</feature>